<evidence type="ECO:0000256" key="3">
    <source>
        <dbReference type="ARBA" id="ARBA00012513"/>
    </source>
</evidence>
<dbReference type="PROSITE" id="PS50011">
    <property type="entry name" value="PROTEIN_KINASE_DOM"/>
    <property type="match status" value="2"/>
</dbReference>
<sequence length="651" mass="72007">MSCFPCFSKASKIDKERALTTSNRGNGYARQQDDRAARSSPEKQKQKKPASETATKKEAGNGNIAAQTFTFRELASATKNFRQECLLGEGGFGRVYKGCLENNGQLVAVKQLDRNGLQGNREFLVEVLMLSLLHHQNLVNLIGYCADGDQRLLVYEFMALGSLDDHLLDLTPDQKPLGWYTRMRIASGAARGDYPVKALNQAVGIAAMCLQEEASVRPLITDVVTALEILAIDPGGSKDTHNTPPSPVEEKIAVEEIRRSVEESTEDRQRAVAEAIEWSSHSGNDKRRLVGFGGSLSPMETFAMFWTQRLFQSLRPSRLKLRGCKHQKQLDTLLALSWKRKQKGEGSSGDMTPAVLSFHELASATKNFSPELLLNEGSSGRLYKGILRSSGQTVAIKQFNDAVDGTRRMFLVETLMMSLLRHPNLIRLLGYCAEEGHRLIVYEFAPLGSLDDHLFGVNEKHLQWCTRMKIAAEVAKCLEYLQTKASPPVIHRNLKPSNILLDAEFNPKVSGFGLAKLGPTGDRTHVSTGVIGTPGYIAPEFMNSGQLTVKCDIYSFGVILLELITGRRAIDVTRPSEEHSLVTWAKLKFEEPERFVEMVDPLLRGHCPVDGLNQAMLVAAKCLEDEALKRPPIGDIVNMLASLAEVPTDIE</sequence>
<keyword evidence="4" id="KW-1003">Cell membrane</keyword>
<evidence type="ECO:0000256" key="7">
    <source>
        <dbReference type="ARBA" id="ARBA00022679"/>
    </source>
</evidence>
<evidence type="ECO:0000256" key="6">
    <source>
        <dbReference type="ARBA" id="ARBA00022553"/>
    </source>
</evidence>
<feature type="compositionally biased region" description="Basic and acidic residues" evidence="15">
    <location>
        <begin position="31"/>
        <end position="44"/>
    </location>
</feature>
<keyword evidence="18" id="KW-1185">Reference proteome</keyword>
<dbReference type="Proteomes" id="UP001179952">
    <property type="component" value="Unassembled WGS sequence"/>
</dbReference>
<dbReference type="GO" id="GO:0005524">
    <property type="term" value="F:ATP binding"/>
    <property type="evidence" value="ECO:0007669"/>
    <property type="project" value="UniProtKB-KW"/>
</dbReference>
<evidence type="ECO:0000313" key="18">
    <source>
        <dbReference type="Proteomes" id="UP001179952"/>
    </source>
</evidence>
<evidence type="ECO:0000256" key="4">
    <source>
        <dbReference type="ARBA" id="ARBA00022475"/>
    </source>
</evidence>
<dbReference type="FunFam" id="1.10.510.10:FF:000032">
    <property type="entry name" value="Serine/threonine-protein kinase PBS1"/>
    <property type="match status" value="1"/>
</dbReference>
<evidence type="ECO:0000313" key="17">
    <source>
        <dbReference type="EMBL" id="KAK1260360.1"/>
    </source>
</evidence>
<evidence type="ECO:0000259" key="16">
    <source>
        <dbReference type="PROSITE" id="PS50011"/>
    </source>
</evidence>
<evidence type="ECO:0000256" key="9">
    <source>
        <dbReference type="ARBA" id="ARBA00022777"/>
    </source>
</evidence>
<comment type="catalytic activity">
    <reaction evidence="13">
        <text>L-threonyl-[protein] + ATP = O-phospho-L-threonyl-[protein] + ADP + H(+)</text>
        <dbReference type="Rhea" id="RHEA:46608"/>
        <dbReference type="Rhea" id="RHEA-COMP:11060"/>
        <dbReference type="Rhea" id="RHEA-COMP:11605"/>
        <dbReference type="ChEBI" id="CHEBI:15378"/>
        <dbReference type="ChEBI" id="CHEBI:30013"/>
        <dbReference type="ChEBI" id="CHEBI:30616"/>
        <dbReference type="ChEBI" id="CHEBI:61977"/>
        <dbReference type="ChEBI" id="CHEBI:456216"/>
        <dbReference type="EC" id="2.7.11.1"/>
    </reaction>
</comment>
<keyword evidence="10" id="KW-0611">Plant defense</keyword>
<comment type="subcellular location">
    <subcellularLocation>
        <location evidence="1">Cell membrane</location>
    </subcellularLocation>
</comment>
<name>A0AAV9A8H8_ACOGR</name>
<feature type="region of interest" description="Disordered" evidence="15">
    <location>
        <begin position="17"/>
        <end position="59"/>
    </location>
</feature>
<keyword evidence="5" id="KW-0723">Serine/threonine-protein kinase</keyword>
<dbReference type="GO" id="GO:0005886">
    <property type="term" value="C:plasma membrane"/>
    <property type="evidence" value="ECO:0007669"/>
    <property type="project" value="UniProtKB-SubCell"/>
</dbReference>
<evidence type="ECO:0000256" key="5">
    <source>
        <dbReference type="ARBA" id="ARBA00022527"/>
    </source>
</evidence>
<dbReference type="Gene3D" id="1.10.510.10">
    <property type="entry name" value="Transferase(Phosphotransferase) domain 1"/>
    <property type="match status" value="2"/>
</dbReference>
<keyword evidence="11" id="KW-0067">ATP-binding</keyword>
<reference evidence="17" key="2">
    <citation type="submission" date="2023-06" db="EMBL/GenBank/DDBJ databases">
        <authorList>
            <person name="Ma L."/>
            <person name="Liu K.-W."/>
            <person name="Li Z."/>
            <person name="Hsiao Y.-Y."/>
            <person name="Qi Y."/>
            <person name="Fu T."/>
            <person name="Tang G."/>
            <person name="Zhang D."/>
            <person name="Sun W.-H."/>
            <person name="Liu D.-K."/>
            <person name="Li Y."/>
            <person name="Chen G.-Z."/>
            <person name="Liu X.-D."/>
            <person name="Liao X.-Y."/>
            <person name="Jiang Y.-T."/>
            <person name="Yu X."/>
            <person name="Hao Y."/>
            <person name="Huang J."/>
            <person name="Zhao X.-W."/>
            <person name="Ke S."/>
            <person name="Chen Y.-Y."/>
            <person name="Wu W.-L."/>
            <person name="Hsu J.-L."/>
            <person name="Lin Y.-F."/>
            <person name="Huang M.-D."/>
            <person name="Li C.-Y."/>
            <person name="Huang L."/>
            <person name="Wang Z.-W."/>
            <person name="Zhao X."/>
            <person name="Zhong W.-Y."/>
            <person name="Peng D.-H."/>
            <person name="Ahmad S."/>
            <person name="Lan S."/>
            <person name="Zhang J.-S."/>
            <person name="Tsai W.-C."/>
            <person name="Van De Peer Y."/>
            <person name="Liu Z.-J."/>
        </authorList>
    </citation>
    <scope>NUCLEOTIDE SEQUENCE</scope>
    <source>
        <strain evidence="17">SCP</strain>
        <tissue evidence="17">Leaves</tissue>
    </source>
</reference>
<proteinExistence type="inferred from homology"/>
<dbReference type="GO" id="GO:0045088">
    <property type="term" value="P:regulation of innate immune response"/>
    <property type="evidence" value="ECO:0007669"/>
    <property type="project" value="UniProtKB-ARBA"/>
</dbReference>
<keyword evidence="7" id="KW-0808">Transferase</keyword>
<reference evidence="17" key="1">
    <citation type="journal article" date="2023" name="Nat. Commun.">
        <title>Diploid and tetraploid genomes of Acorus and the evolution of monocots.</title>
        <authorList>
            <person name="Ma L."/>
            <person name="Liu K.W."/>
            <person name="Li Z."/>
            <person name="Hsiao Y.Y."/>
            <person name="Qi Y."/>
            <person name="Fu T."/>
            <person name="Tang G.D."/>
            <person name="Zhang D."/>
            <person name="Sun W.H."/>
            <person name="Liu D.K."/>
            <person name="Li Y."/>
            <person name="Chen G.Z."/>
            <person name="Liu X.D."/>
            <person name="Liao X.Y."/>
            <person name="Jiang Y.T."/>
            <person name="Yu X."/>
            <person name="Hao Y."/>
            <person name="Huang J."/>
            <person name="Zhao X.W."/>
            <person name="Ke S."/>
            <person name="Chen Y.Y."/>
            <person name="Wu W.L."/>
            <person name="Hsu J.L."/>
            <person name="Lin Y.F."/>
            <person name="Huang M.D."/>
            <person name="Li C.Y."/>
            <person name="Huang L."/>
            <person name="Wang Z.W."/>
            <person name="Zhao X."/>
            <person name="Zhong W.Y."/>
            <person name="Peng D.H."/>
            <person name="Ahmad S."/>
            <person name="Lan S."/>
            <person name="Zhang J.S."/>
            <person name="Tsai W.C."/>
            <person name="Van de Peer Y."/>
            <person name="Liu Z.J."/>
        </authorList>
    </citation>
    <scope>NUCLEOTIDE SEQUENCE</scope>
    <source>
        <strain evidence="17">SCP</strain>
    </source>
</reference>
<gene>
    <name evidence="17" type="ORF">QJS04_geneDACA002356</name>
</gene>
<dbReference type="InterPro" id="IPR011009">
    <property type="entry name" value="Kinase-like_dom_sf"/>
</dbReference>
<dbReference type="SUPFAM" id="SSF56112">
    <property type="entry name" value="Protein kinase-like (PK-like)"/>
    <property type="match status" value="2"/>
</dbReference>
<comment type="similarity">
    <text evidence="2">Belongs to the protein kinase superfamily. Ser/Thr protein kinase family.</text>
</comment>
<dbReference type="AlphaFoldDB" id="A0AAV9A8H8"/>
<dbReference type="PANTHER" id="PTHR47985:SF44">
    <property type="entry name" value="SERINE_THREONINE-PROTEIN KINASE PBS1"/>
    <property type="match status" value="1"/>
</dbReference>
<dbReference type="EMBL" id="JAUJYN010000011">
    <property type="protein sequence ID" value="KAK1260360.1"/>
    <property type="molecule type" value="Genomic_DNA"/>
</dbReference>
<dbReference type="PANTHER" id="PTHR47985">
    <property type="entry name" value="OS07G0668900 PROTEIN"/>
    <property type="match status" value="1"/>
</dbReference>
<keyword evidence="8" id="KW-0547">Nucleotide-binding</keyword>
<evidence type="ECO:0000256" key="11">
    <source>
        <dbReference type="ARBA" id="ARBA00022840"/>
    </source>
</evidence>
<evidence type="ECO:0000256" key="15">
    <source>
        <dbReference type="SAM" id="MobiDB-lite"/>
    </source>
</evidence>
<dbReference type="InterPro" id="IPR001245">
    <property type="entry name" value="Ser-Thr/Tyr_kinase_cat_dom"/>
</dbReference>
<dbReference type="GO" id="GO:0045087">
    <property type="term" value="P:innate immune response"/>
    <property type="evidence" value="ECO:0007669"/>
    <property type="project" value="UniProtKB-ARBA"/>
</dbReference>
<dbReference type="EC" id="2.7.11.1" evidence="3"/>
<feature type="domain" description="Protein kinase" evidence="16">
    <location>
        <begin position="368"/>
        <end position="643"/>
    </location>
</feature>
<dbReference type="InterPro" id="IPR000719">
    <property type="entry name" value="Prot_kinase_dom"/>
</dbReference>
<keyword evidence="6" id="KW-0597">Phosphoprotein</keyword>
<evidence type="ECO:0000256" key="2">
    <source>
        <dbReference type="ARBA" id="ARBA00008684"/>
    </source>
</evidence>
<evidence type="ECO:0000256" key="10">
    <source>
        <dbReference type="ARBA" id="ARBA00022821"/>
    </source>
</evidence>
<comment type="catalytic activity">
    <reaction evidence="14">
        <text>L-seryl-[protein] + ATP = O-phospho-L-seryl-[protein] + ADP + H(+)</text>
        <dbReference type="Rhea" id="RHEA:17989"/>
        <dbReference type="Rhea" id="RHEA-COMP:9863"/>
        <dbReference type="Rhea" id="RHEA-COMP:11604"/>
        <dbReference type="ChEBI" id="CHEBI:15378"/>
        <dbReference type="ChEBI" id="CHEBI:29999"/>
        <dbReference type="ChEBI" id="CHEBI:30616"/>
        <dbReference type="ChEBI" id="CHEBI:83421"/>
        <dbReference type="ChEBI" id="CHEBI:456216"/>
        <dbReference type="EC" id="2.7.11.1"/>
    </reaction>
</comment>
<dbReference type="Pfam" id="PF07714">
    <property type="entry name" value="PK_Tyr_Ser-Thr"/>
    <property type="match status" value="2"/>
</dbReference>
<accession>A0AAV9A8H8</accession>
<dbReference type="FunFam" id="3.30.200.20:FF:000248">
    <property type="entry name" value="Serine/threonine-protein kinase PBS1"/>
    <property type="match status" value="1"/>
</dbReference>
<protein>
    <recommendedName>
        <fullName evidence="3">non-specific serine/threonine protein kinase</fullName>
        <ecNumber evidence="3">2.7.11.1</ecNumber>
    </recommendedName>
</protein>
<dbReference type="GO" id="GO:0031349">
    <property type="term" value="P:positive regulation of defense response"/>
    <property type="evidence" value="ECO:0007669"/>
    <property type="project" value="UniProtKB-ARBA"/>
</dbReference>
<keyword evidence="9 17" id="KW-0418">Kinase</keyword>
<evidence type="ECO:0000256" key="13">
    <source>
        <dbReference type="ARBA" id="ARBA00047899"/>
    </source>
</evidence>
<evidence type="ECO:0000256" key="12">
    <source>
        <dbReference type="ARBA" id="ARBA00023136"/>
    </source>
</evidence>
<comment type="caution">
    <text evidence="17">The sequence shown here is derived from an EMBL/GenBank/DDBJ whole genome shotgun (WGS) entry which is preliminary data.</text>
</comment>
<organism evidence="17 18">
    <name type="scientific">Acorus gramineus</name>
    <name type="common">Dwarf sweet flag</name>
    <dbReference type="NCBI Taxonomy" id="55184"/>
    <lineage>
        <taxon>Eukaryota</taxon>
        <taxon>Viridiplantae</taxon>
        <taxon>Streptophyta</taxon>
        <taxon>Embryophyta</taxon>
        <taxon>Tracheophyta</taxon>
        <taxon>Spermatophyta</taxon>
        <taxon>Magnoliopsida</taxon>
        <taxon>Liliopsida</taxon>
        <taxon>Acoraceae</taxon>
        <taxon>Acorus</taxon>
    </lineage>
</organism>
<evidence type="ECO:0000256" key="14">
    <source>
        <dbReference type="ARBA" id="ARBA00048679"/>
    </source>
</evidence>
<evidence type="ECO:0000256" key="8">
    <source>
        <dbReference type="ARBA" id="ARBA00022741"/>
    </source>
</evidence>
<evidence type="ECO:0000256" key="1">
    <source>
        <dbReference type="ARBA" id="ARBA00004236"/>
    </source>
</evidence>
<dbReference type="Gene3D" id="3.30.200.20">
    <property type="entry name" value="Phosphorylase Kinase, domain 1"/>
    <property type="match status" value="1"/>
</dbReference>
<feature type="domain" description="Protein kinase" evidence="16">
    <location>
        <begin position="81"/>
        <end position="362"/>
    </location>
</feature>
<dbReference type="GO" id="GO:0004674">
    <property type="term" value="F:protein serine/threonine kinase activity"/>
    <property type="evidence" value="ECO:0007669"/>
    <property type="project" value="UniProtKB-KW"/>
</dbReference>
<keyword evidence="12" id="KW-0472">Membrane</keyword>